<dbReference type="Pfam" id="PF00482">
    <property type="entry name" value="T2SSF"/>
    <property type="match status" value="2"/>
</dbReference>
<comment type="similarity">
    <text evidence="2 9">Belongs to the GSP F family.</text>
</comment>
<feature type="transmembrane region" description="Helical" evidence="11">
    <location>
        <begin position="374"/>
        <end position="394"/>
    </location>
</feature>
<dbReference type="InterPro" id="IPR003004">
    <property type="entry name" value="GspF/PilC"/>
</dbReference>
<proteinExistence type="inferred from homology"/>
<dbReference type="InterPro" id="IPR018076">
    <property type="entry name" value="T2SS_GspF_dom"/>
</dbReference>
<dbReference type="PANTHER" id="PTHR30012:SF7">
    <property type="entry name" value="PROTEIN TRANSPORT PROTEIN HOFC HOMOLOG"/>
    <property type="match status" value="1"/>
</dbReference>
<dbReference type="FunFam" id="1.20.81.30:FF:000001">
    <property type="entry name" value="Type II secretion system protein F"/>
    <property type="match status" value="2"/>
</dbReference>
<evidence type="ECO:0000256" key="7">
    <source>
        <dbReference type="ARBA" id="ARBA00022989"/>
    </source>
</evidence>
<dbReference type="GO" id="GO:0005886">
    <property type="term" value="C:plasma membrane"/>
    <property type="evidence" value="ECO:0007669"/>
    <property type="project" value="UniProtKB-SubCell"/>
</dbReference>
<organism evidence="13 14">
    <name type="scientific">Candidatus Schekmanbacteria bacterium RBG_13_48_7</name>
    <dbReference type="NCBI Taxonomy" id="1817878"/>
    <lineage>
        <taxon>Bacteria</taxon>
        <taxon>Candidatus Schekmaniibacteriota</taxon>
    </lineage>
</organism>
<evidence type="ECO:0000256" key="4">
    <source>
        <dbReference type="ARBA" id="ARBA00022475"/>
    </source>
</evidence>
<reference evidence="13 14" key="1">
    <citation type="journal article" date="2016" name="Nat. Commun.">
        <title>Thousands of microbial genomes shed light on interconnected biogeochemical processes in an aquifer system.</title>
        <authorList>
            <person name="Anantharaman K."/>
            <person name="Brown C.T."/>
            <person name="Hug L.A."/>
            <person name="Sharon I."/>
            <person name="Castelle C.J."/>
            <person name="Probst A.J."/>
            <person name="Thomas B.C."/>
            <person name="Singh A."/>
            <person name="Wilkins M.J."/>
            <person name="Karaoz U."/>
            <person name="Brodie E.L."/>
            <person name="Williams K.H."/>
            <person name="Hubbard S.S."/>
            <person name="Banfield J.F."/>
        </authorList>
    </citation>
    <scope>NUCLEOTIDE SEQUENCE [LARGE SCALE GENOMIC DNA]</scope>
</reference>
<dbReference type="PRINTS" id="PR00812">
    <property type="entry name" value="BCTERIALGSPF"/>
</dbReference>
<protein>
    <submittedName>
        <fullName evidence="13">Pilus assembly protein PilC</fullName>
    </submittedName>
</protein>
<evidence type="ECO:0000256" key="1">
    <source>
        <dbReference type="ARBA" id="ARBA00004429"/>
    </source>
</evidence>
<keyword evidence="6 9" id="KW-0812">Transmembrane</keyword>
<name>A0A1F7RQ53_9BACT</name>
<keyword evidence="7 11" id="KW-1133">Transmembrane helix</keyword>
<feature type="transmembrane region" description="Helical" evidence="11">
    <location>
        <begin position="210"/>
        <end position="236"/>
    </location>
</feature>
<dbReference type="GO" id="GO:0015628">
    <property type="term" value="P:protein secretion by the type II secretion system"/>
    <property type="evidence" value="ECO:0007669"/>
    <property type="project" value="TreeGrafter"/>
</dbReference>
<evidence type="ECO:0000313" key="14">
    <source>
        <dbReference type="Proteomes" id="UP000179266"/>
    </source>
</evidence>
<keyword evidence="4" id="KW-1003">Cell membrane</keyword>
<keyword evidence="5" id="KW-0997">Cell inner membrane</keyword>
<evidence type="ECO:0000256" key="11">
    <source>
        <dbReference type="SAM" id="Phobius"/>
    </source>
</evidence>
<dbReference type="Gene3D" id="1.20.81.30">
    <property type="entry name" value="Type II secretion system (T2SS), domain F"/>
    <property type="match status" value="2"/>
</dbReference>
<evidence type="ECO:0000256" key="3">
    <source>
        <dbReference type="ARBA" id="ARBA00022448"/>
    </source>
</evidence>
<dbReference type="InterPro" id="IPR042094">
    <property type="entry name" value="T2SS_GspF_sf"/>
</dbReference>
<evidence type="ECO:0000313" key="13">
    <source>
        <dbReference type="EMBL" id="OGL43460.1"/>
    </source>
</evidence>
<feature type="region of interest" description="Disordered" evidence="10">
    <location>
        <begin position="1"/>
        <end position="21"/>
    </location>
</feature>
<dbReference type="Proteomes" id="UP000179266">
    <property type="component" value="Unassembled WGS sequence"/>
</dbReference>
<comment type="caution">
    <text evidence="13">The sequence shown here is derived from an EMBL/GenBank/DDBJ whole genome shotgun (WGS) entry which is preliminary data.</text>
</comment>
<sequence length="403" mass="43828">MPEFKWKATTRAGREQTGTMEAENADQVRAALQKQQFTVTSVKKKAKELTIAIPGLTGRVSDKDLVIFTRTFSTMVDAGLPLVQCLEILSEQTENAILAKAIRAIRSDVESGSTYADALRKHPKVFDALYCNMVEAGEVGGILDTVLNRLAAYMEKAMSLKRQVKSALVYPSVVISVAVGVVTFLMIFVIPVFGKIFQQLGSTLPLPTKIVMGLSAFMKSYILLMIAGFVGLILFIRYVHKTHRGARILDGFMLKFPVIGMLLRKVAVAKFTRTLSTLISSGVPILDGLEITARTAGNTIIEDAVMATRTAISEGKTIADPLAETDVFPPMVIQMISVGESTGALDSMLAKIADFYDEEVDVAVANLTQMLEPLLMIFLGVTVGGIVVAMYMPMFKLIGELSK</sequence>
<keyword evidence="8 11" id="KW-0472">Membrane</keyword>
<evidence type="ECO:0000256" key="5">
    <source>
        <dbReference type="ARBA" id="ARBA00022519"/>
    </source>
</evidence>
<dbReference type="PROSITE" id="PS00874">
    <property type="entry name" value="T2SP_F"/>
    <property type="match status" value="1"/>
</dbReference>
<feature type="transmembrane region" description="Helical" evidence="11">
    <location>
        <begin position="168"/>
        <end position="190"/>
    </location>
</feature>
<feature type="domain" description="Type II secretion system protein GspF" evidence="12">
    <location>
        <begin position="271"/>
        <end position="393"/>
    </location>
</feature>
<dbReference type="InterPro" id="IPR001992">
    <property type="entry name" value="T2SS_GspF/T4SS_PilC_CS"/>
</dbReference>
<dbReference type="EMBL" id="MGDD01000274">
    <property type="protein sequence ID" value="OGL43460.1"/>
    <property type="molecule type" value="Genomic_DNA"/>
</dbReference>
<dbReference type="AlphaFoldDB" id="A0A1F7RQ53"/>
<feature type="domain" description="Type II secretion system protein GspF" evidence="12">
    <location>
        <begin position="68"/>
        <end position="191"/>
    </location>
</feature>
<evidence type="ECO:0000256" key="2">
    <source>
        <dbReference type="ARBA" id="ARBA00005745"/>
    </source>
</evidence>
<keyword evidence="3 9" id="KW-0813">Transport</keyword>
<evidence type="ECO:0000256" key="8">
    <source>
        <dbReference type="ARBA" id="ARBA00023136"/>
    </source>
</evidence>
<comment type="subcellular location">
    <subcellularLocation>
        <location evidence="1">Cell inner membrane</location>
        <topology evidence="1">Multi-pass membrane protein</topology>
    </subcellularLocation>
    <subcellularLocation>
        <location evidence="9">Cell membrane</location>
        <topology evidence="9">Multi-pass membrane protein</topology>
    </subcellularLocation>
</comment>
<accession>A0A1F7RQ53</accession>
<dbReference type="PANTHER" id="PTHR30012">
    <property type="entry name" value="GENERAL SECRETION PATHWAY PROTEIN"/>
    <property type="match status" value="1"/>
</dbReference>
<evidence type="ECO:0000256" key="6">
    <source>
        <dbReference type="ARBA" id="ARBA00022692"/>
    </source>
</evidence>
<evidence type="ECO:0000256" key="10">
    <source>
        <dbReference type="SAM" id="MobiDB-lite"/>
    </source>
</evidence>
<evidence type="ECO:0000256" key="9">
    <source>
        <dbReference type="RuleBase" id="RU003923"/>
    </source>
</evidence>
<gene>
    <name evidence="13" type="ORF">A2161_13630</name>
</gene>
<evidence type="ECO:0000259" key="12">
    <source>
        <dbReference type="Pfam" id="PF00482"/>
    </source>
</evidence>